<accession>E6ZUW7</accession>
<dbReference type="OrthoDB" id="2556356at2759"/>
<name>E6ZUW7_SPORE</name>
<evidence type="ECO:0000313" key="3">
    <source>
        <dbReference type="Proteomes" id="UP000008867"/>
    </source>
</evidence>
<organism evidence="2 3">
    <name type="scientific">Sporisorium reilianum (strain SRZ2)</name>
    <name type="common">Maize head smut fungus</name>
    <dbReference type="NCBI Taxonomy" id="999809"/>
    <lineage>
        <taxon>Eukaryota</taxon>
        <taxon>Fungi</taxon>
        <taxon>Dikarya</taxon>
        <taxon>Basidiomycota</taxon>
        <taxon>Ustilaginomycotina</taxon>
        <taxon>Ustilaginomycetes</taxon>
        <taxon>Ustilaginales</taxon>
        <taxon>Ustilaginaceae</taxon>
        <taxon>Sporisorium</taxon>
    </lineage>
</organism>
<dbReference type="Proteomes" id="UP000008867">
    <property type="component" value="Chromosome 20"/>
</dbReference>
<evidence type="ECO:0000256" key="1">
    <source>
        <dbReference type="SAM" id="SignalP"/>
    </source>
</evidence>
<reference evidence="2 3" key="1">
    <citation type="journal article" date="2010" name="Science">
        <title>Pathogenicity determinants in smut fungi revealed by genome comparison.</title>
        <authorList>
            <person name="Schirawski J."/>
            <person name="Mannhaupt G."/>
            <person name="Muench K."/>
            <person name="Brefort T."/>
            <person name="Schipper K."/>
            <person name="Doehlemann G."/>
            <person name="Di Stasio M."/>
            <person name="Roessel N."/>
            <person name="Mendoza-Mendoza A."/>
            <person name="Pester D."/>
            <person name="Mueller O."/>
            <person name="Winterberg B."/>
            <person name="Meyer E."/>
            <person name="Ghareeb H."/>
            <person name="Wollenberg T."/>
            <person name="Muensterkoetter M."/>
            <person name="Wong P."/>
            <person name="Walter M."/>
            <person name="Stukenbrock E."/>
            <person name="Gueldener U."/>
            <person name="Kahmann R."/>
        </authorList>
    </citation>
    <scope>NUCLEOTIDE SEQUENCE [LARGE SCALE GENOMIC DNA]</scope>
    <source>
        <strain evidence="3">SRZ2</strain>
    </source>
</reference>
<feature type="signal peptide" evidence="1">
    <location>
        <begin position="1"/>
        <end position="21"/>
    </location>
</feature>
<gene>
    <name evidence="2" type="ORF">sr13491</name>
</gene>
<dbReference type="EMBL" id="FQ311442">
    <property type="protein sequence ID" value="CBQ71024.1"/>
    <property type="molecule type" value="Genomic_DNA"/>
</dbReference>
<evidence type="ECO:0000313" key="2">
    <source>
        <dbReference type="EMBL" id="CBQ71024.1"/>
    </source>
</evidence>
<dbReference type="HOGENOM" id="CLU_924928_0_0_1"/>
<dbReference type="eggNOG" id="ENOG502RDT3">
    <property type="taxonomic scope" value="Eukaryota"/>
</dbReference>
<protein>
    <submittedName>
        <fullName evidence="2">Conserved hypothetical Ustilaginaceae-specific protein</fullName>
    </submittedName>
</protein>
<dbReference type="VEuPathDB" id="FungiDB:sr13491"/>
<keyword evidence="1" id="KW-0732">Signal</keyword>
<dbReference type="AlphaFoldDB" id="E6ZUW7"/>
<sequence>MRLLPLLVLNLIFVALIRCSGLPVTDLGRLLDQDWSVIERVTAMHASSSSPHSGTAMIQVDSDDDADDLNAAIRSKPRDSDAGAVLHWASTSEHQIKAVSALPRPEQALVVAPMSSDAFQDIDRSAELRSLQAAIRTWNPNIWMERKIMPLIALDLPSDEYSELYKNYLGPSERDRLIWKLPQGEYLFTKPVMSRQSRPMFDKLFGSSDLVKGEYLTAWKLEKYGEAGIWRLLGVLEMPSHRPTKHITDTLMTLIPPPNHQPHLFYKGGAHLDARQTPAALQHRWALQKRSIPASVRSSTK</sequence>
<feature type="chain" id="PRO_5003215025" evidence="1">
    <location>
        <begin position="22"/>
        <end position="301"/>
    </location>
</feature>
<proteinExistence type="predicted"/>
<keyword evidence="3" id="KW-1185">Reference proteome</keyword>